<dbReference type="Proteomes" id="UP001063368">
    <property type="component" value="Chromosome"/>
</dbReference>
<keyword evidence="1" id="KW-0732">Signal</keyword>
<name>A0ABY6FVZ3_9MICC</name>
<evidence type="ECO:0000313" key="2">
    <source>
        <dbReference type="EMBL" id="UYB37398.1"/>
    </source>
</evidence>
<feature type="signal peptide" evidence="1">
    <location>
        <begin position="1"/>
        <end position="35"/>
    </location>
</feature>
<dbReference type="PROSITE" id="PS51257">
    <property type="entry name" value="PROKAR_LIPOPROTEIN"/>
    <property type="match status" value="1"/>
</dbReference>
<dbReference type="Gene3D" id="2.130.10.10">
    <property type="entry name" value="YVTN repeat-like/Quinoprotein amine dehydrogenase"/>
    <property type="match status" value="1"/>
</dbReference>
<dbReference type="NCBIfam" id="NF045728">
    <property type="entry name" value="glycosyl_F510_1955"/>
    <property type="match status" value="1"/>
</dbReference>
<accession>A0ABY6FVZ3</accession>
<keyword evidence="3" id="KW-1185">Reference proteome</keyword>
<evidence type="ECO:0000313" key="3">
    <source>
        <dbReference type="Proteomes" id="UP001063368"/>
    </source>
</evidence>
<dbReference type="EMBL" id="CP106856">
    <property type="protein sequence ID" value="UYB37398.1"/>
    <property type="molecule type" value="Genomic_DNA"/>
</dbReference>
<dbReference type="InterPro" id="IPR054817">
    <property type="entry name" value="Glycosyl_F510_1955-like"/>
</dbReference>
<dbReference type="InterPro" id="IPR015943">
    <property type="entry name" value="WD40/YVTN_repeat-like_dom_sf"/>
</dbReference>
<evidence type="ECO:0000256" key="1">
    <source>
        <dbReference type="SAM" id="SignalP"/>
    </source>
</evidence>
<dbReference type="SUPFAM" id="SSF110296">
    <property type="entry name" value="Oligoxyloglucan reducing end-specific cellobiohydrolase"/>
    <property type="match status" value="1"/>
</dbReference>
<proteinExistence type="predicted"/>
<reference evidence="2" key="1">
    <citation type="submission" date="2022-09" db="EMBL/GenBank/DDBJ databases">
        <authorList>
            <person name="Li D."/>
            <person name="Cheng J."/>
            <person name="Li Y."/>
        </authorList>
    </citation>
    <scope>NUCLEOTIDE SEQUENCE</scope>
    <source>
        <strain evidence="2">DL</strain>
    </source>
</reference>
<sequence length="291" mass="29033">MTLQRSTPARRRTALGVIALSLSAALVGCSAPAGGSQDGAKPPYPSHVHALALEPGTTNVLIASHEGIYEVAGNQLTPSGADIDLMGFAVDAGGRYLASGHPGPGTDLPDPVGLISSDDGLNWTQVSLAGESDFHALAATADGIIGFDGSLRQSTDGSAWTDASPQLQVHSLAGSPAGTLAVATTEDGPYTSNDAGRNWEPLPGAPLIMLAAVTDDALIVGVLPDGGIVISSDEGASWTAAGQASGYPVAVTAAGTADDLQIWVMTDSGLQHSADGGKTFTSLVQAPGAAS</sequence>
<feature type="chain" id="PRO_5046329636" evidence="1">
    <location>
        <begin position="36"/>
        <end position="291"/>
    </location>
</feature>
<dbReference type="RefSeq" id="WP_263128837.1">
    <property type="nucleotide sequence ID" value="NZ_CP106856.1"/>
</dbReference>
<protein>
    <submittedName>
        <fullName evidence="2">Exo-alpha-sialidase</fullName>
    </submittedName>
</protein>
<gene>
    <name evidence="2" type="ORF">N9A08_07095</name>
</gene>
<organism evidence="2 3">
    <name type="scientific">Arthrobacter koreensis</name>
    <dbReference type="NCBI Taxonomy" id="199136"/>
    <lineage>
        <taxon>Bacteria</taxon>
        <taxon>Bacillati</taxon>
        <taxon>Actinomycetota</taxon>
        <taxon>Actinomycetes</taxon>
        <taxon>Micrococcales</taxon>
        <taxon>Micrococcaceae</taxon>
        <taxon>Arthrobacter</taxon>
    </lineage>
</organism>